<dbReference type="InParanoid" id="A0A251SHQ8"/>
<dbReference type="GO" id="GO:0016788">
    <property type="term" value="F:hydrolase activity, acting on ester bonds"/>
    <property type="evidence" value="ECO:0007669"/>
    <property type="project" value="InterPro"/>
</dbReference>
<dbReference type="InterPro" id="IPR036514">
    <property type="entry name" value="SGNH_hydro_sf"/>
</dbReference>
<gene>
    <name evidence="3" type="ORF">HannXRQ_Chr14g0429721</name>
</gene>
<dbReference type="Proteomes" id="UP000215914">
    <property type="component" value="Chromosome 14"/>
</dbReference>
<accession>A0A251SHQ8</accession>
<feature type="signal peptide" evidence="2">
    <location>
        <begin position="1"/>
        <end position="19"/>
    </location>
</feature>
<dbReference type="PANTHER" id="PTHR45642">
    <property type="entry name" value="GDSL ESTERASE/LIPASE EXL3"/>
    <property type="match status" value="1"/>
</dbReference>
<evidence type="ECO:0000313" key="3">
    <source>
        <dbReference type="EMBL" id="OTF97000.1"/>
    </source>
</evidence>
<dbReference type="PANTHER" id="PTHR45642:SF82">
    <property type="entry name" value="GDSL-LIKE LIPASE_ACYLHYDROLASE SUPERFAMILY PROTEIN-RELATED"/>
    <property type="match status" value="1"/>
</dbReference>
<protein>
    <submittedName>
        <fullName evidence="3">Putative SGNH hydrolase-type esterase domain-containing protein</fullName>
    </submittedName>
</protein>
<proteinExistence type="inferred from homology"/>
<dbReference type="Pfam" id="PF00657">
    <property type="entry name" value="Lipase_GDSL"/>
    <property type="match status" value="1"/>
</dbReference>
<comment type="similarity">
    <text evidence="1">Belongs to the 'GDSL' lipolytic enzyme family.</text>
</comment>
<reference evidence="4" key="1">
    <citation type="journal article" date="2017" name="Nature">
        <title>The sunflower genome provides insights into oil metabolism, flowering and Asterid evolution.</title>
        <authorList>
            <person name="Badouin H."/>
            <person name="Gouzy J."/>
            <person name="Grassa C.J."/>
            <person name="Murat F."/>
            <person name="Staton S.E."/>
            <person name="Cottret L."/>
            <person name="Lelandais-Briere C."/>
            <person name="Owens G.L."/>
            <person name="Carrere S."/>
            <person name="Mayjonade B."/>
            <person name="Legrand L."/>
            <person name="Gill N."/>
            <person name="Kane N.C."/>
            <person name="Bowers J.E."/>
            <person name="Hubner S."/>
            <person name="Bellec A."/>
            <person name="Berard A."/>
            <person name="Berges H."/>
            <person name="Blanchet N."/>
            <person name="Boniface M.C."/>
            <person name="Brunel D."/>
            <person name="Catrice O."/>
            <person name="Chaidir N."/>
            <person name="Claudel C."/>
            <person name="Donnadieu C."/>
            <person name="Faraut T."/>
            <person name="Fievet G."/>
            <person name="Helmstetter N."/>
            <person name="King M."/>
            <person name="Knapp S.J."/>
            <person name="Lai Z."/>
            <person name="Le Paslier M.C."/>
            <person name="Lippi Y."/>
            <person name="Lorenzon L."/>
            <person name="Mandel J.R."/>
            <person name="Marage G."/>
            <person name="Marchand G."/>
            <person name="Marquand E."/>
            <person name="Bret-Mestries E."/>
            <person name="Morien E."/>
            <person name="Nambeesan S."/>
            <person name="Nguyen T."/>
            <person name="Pegot-Espagnet P."/>
            <person name="Pouilly N."/>
            <person name="Raftis F."/>
            <person name="Sallet E."/>
            <person name="Schiex T."/>
            <person name="Thomas J."/>
            <person name="Vandecasteele C."/>
            <person name="Vares D."/>
            <person name="Vear F."/>
            <person name="Vautrin S."/>
            <person name="Crespi M."/>
            <person name="Mangin B."/>
            <person name="Burke J.M."/>
            <person name="Salse J."/>
            <person name="Munos S."/>
            <person name="Vincourt P."/>
            <person name="Rieseberg L.H."/>
            <person name="Langlade N.B."/>
        </authorList>
    </citation>
    <scope>NUCLEOTIDE SEQUENCE [LARGE SCALE GENOMIC DNA]</scope>
    <source>
        <strain evidence="4">cv. SF193</strain>
    </source>
</reference>
<dbReference type="OMA" id="PSYANMI"/>
<dbReference type="CDD" id="cd01837">
    <property type="entry name" value="SGNH_plant_lipase_like"/>
    <property type="match status" value="1"/>
</dbReference>
<keyword evidence="4" id="KW-1185">Reference proteome</keyword>
<evidence type="ECO:0000313" key="4">
    <source>
        <dbReference type="Proteomes" id="UP000215914"/>
    </source>
</evidence>
<dbReference type="OrthoDB" id="1600564at2759"/>
<name>A0A251SHQ8_HELAN</name>
<dbReference type="InterPro" id="IPR001087">
    <property type="entry name" value="GDSL"/>
</dbReference>
<dbReference type="SUPFAM" id="SSF52266">
    <property type="entry name" value="SGNH hydrolase"/>
    <property type="match status" value="1"/>
</dbReference>
<dbReference type="InterPro" id="IPR050592">
    <property type="entry name" value="GDSL_lipolytic_enzyme"/>
</dbReference>
<dbReference type="AlphaFoldDB" id="A0A251SHQ8"/>
<sequence length="355" mass="39335">MLLKVFLLFVCSSFYLCSSSSSKGRTFILQKNVSVSAVFVFGDSFVDQGNNNYINTLGKGNFLPYGKDFQGGKPTGRFSNGKTLPDLLVEAFGVKDYLPASLDPLIKDKDLQTGVSFASGGSGFDPLTTAETSAIPMSVQLDMFKQHILKLKRNIKEEAADNIIDNSVAVIVAGNNDLFLSLPNRRLQYDVPSYANMIVNLVLNFIQEIYKLGVRRIAVFSAPPIGCLPVVRTLDGGPHRKCADKENNAAQLFNSFLTQQVQLWATSYPQSRVGVIDYYNPLISIIENPHKYGFDVADRGCCGTGEIEVLFLCNKLTPTCPNDSKYFFWDGFHLTEKGNSIILYHILQDLLNSLF</sequence>
<evidence type="ECO:0000256" key="1">
    <source>
        <dbReference type="ARBA" id="ARBA00008668"/>
    </source>
</evidence>
<dbReference type="FunFam" id="3.40.50.1110:FF:000003">
    <property type="entry name" value="GDSL esterase/lipase APG"/>
    <property type="match status" value="1"/>
</dbReference>
<keyword evidence="3" id="KW-0378">Hydrolase</keyword>
<organism evidence="3 4">
    <name type="scientific">Helianthus annuus</name>
    <name type="common">Common sunflower</name>
    <dbReference type="NCBI Taxonomy" id="4232"/>
    <lineage>
        <taxon>Eukaryota</taxon>
        <taxon>Viridiplantae</taxon>
        <taxon>Streptophyta</taxon>
        <taxon>Embryophyta</taxon>
        <taxon>Tracheophyta</taxon>
        <taxon>Spermatophyta</taxon>
        <taxon>Magnoliopsida</taxon>
        <taxon>eudicotyledons</taxon>
        <taxon>Gunneridae</taxon>
        <taxon>Pentapetalae</taxon>
        <taxon>asterids</taxon>
        <taxon>campanulids</taxon>
        <taxon>Asterales</taxon>
        <taxon>Asteraceae</taxon>
        <taxon>Asteroideae</taxon>
        <taxon>Heliantheae alliance</taxon>
        <taxon>Heliantheae</taxon>
        <taxon>Helianthus</taxon>
    </lineage>
</organism>
<dbReference type="Gene3D" id="3.40.50.1110">
    <property type="entry name" value="SGNH hydrolase"/>
    <property type="match status" value="1"/>
</dbReference>
<keyword evidence="2" id="KW-0732">Signal</keyword>
<feature type="chain" id="PRO_5012558270" evidence="2">
    <location>
        <begin position="20"/>
        <end position="355"/>
    </location>
</feature>
<evidence type="ECO:0000256" key="2">
    <source>
        <dbReference type="SAM" id="SignalP"/>
    </source>
</evidence>
<dbReference type="STRING" id="4232.A0A251SHQ8"/>
<dbReference type="InterPro" id="IPR035669">
    <property type="entry name" value="SGNH_plant_lipase-like"/>
</dbReference>
<dbReference type="EMBL" id="CM007903">
    <property type="protein sequence ID" value="OTF97000.1"/>
    <property type="molecule type" value="Genomic_DNA"/>
</dbReference>